<sequence>MPQQAETAYTHWLAKAEPDARMENGVDVSFGLDKFKACKDQTTSWEGVRAPEARNHLRDRMKLNHKVLFYHSNCKLPGVAAIARVVKEGYPDHTAFDPPVTDEAYEAILLLGSRGGWSEWPGKWKAAAAAASSRGSLSAKNEETCVQNVEPQKAKQKAGNGGNSKRKVTNDMHATAAKRGRAAAPRAESRTEGARRSTRQQSKR</sequence>
<accession>A0A0P1BMU2</accession>
<dbReference type="InterPro" id="IPR015947">
    <property type="entry name" value="PUA-like_sf"/>
</dbReference>
<dbReference type="STRING" id="401625.A0A0P1BMU2"/>
<organism evidence="3 4">
    <name type="scientific">Ceraceosorus bombacis</name>
    <dbReference type="NCBI Taxonomy" id="401625"/>
    <lineage>
        <taxon>Eukaryota</taxon>
        <taxon>Fungi</taxon>
        <taxon>Dikarya</taxon>
        <taxon>Basidiomycota</taxon>
        <taxon>Ustilaginomycotina</taxon>
        <taxon>Exobasidiomycetes</taxon>
        <taxon>Ceraceosorales</taxon>
        <taxon>Ceraceosoraceae</taxon>
        <taxon>Ceraceosorus</taxon>
    </lineage>
</organism>
<dbReference type="Pfam" id="PF01878">
    <property type="entry name" value="EVE"/>
    <property type="match status" value="1"/>
</dbReference>
<protein>
    <submittedName>
        <fullName evidence="3">Uncharacterized conserved protein</fullName>
    </submittedName>
</protein>
<feature type="domain" description="EVE" evidence="2">
    <location>
        <begin position="11"/>
        <end position="99"/>
    </location>
</feature>
<evidence type="ECO:0000259" key="2">
    <source>
        <dbReference type="Pfam" id="PF01878"/>
    </source>
</evidence>
<dbReference type="InterPro" id="IPR002740">
    <property type="entry name" value="EVE_domain"/>
</dbReference>
<feature type="region of interest" description="Disordered" evidence="1">
    <location>
        <begin position="133"/>
        <end position="204"/>
    </location>
</feature>
<dbReference type="Proteomes" id="UP000054845">
    <property type="component" value="Unassembled WGS sequence"/>
</dbReference>
<dbReference type="GO" id="GO:0005634">
    <property type="term" value="C:nucleus"/>
    <property type="evidence" value="ECO:0007669"/>
    <property type="project" value="TreeGrafter"/>
</dbReference>
<evidence type="ECO:0000313" key="4">
    <source>
        <dbReference type="Proteomes" id="UP000054845"/>
    </source>
</evidence>
<evidence type="ECO:0000313" key="3">
    <source>
        <dbReference type="EMBL" id="CEH17037.1"/>
    </source>
</evidence>
<reference evidence="3 4" key="1">
    <citation type="submission" date="2014-09" db="EMBL/GenBank/DDBJ databases">
        <authorList>
            <person name="Magalhaes I.L.F."/>
            <person name="Oliveira U."/>
            <person name="Santos F.R."/>
            <person name="Vidigal T.H.D.A."/>
            <person name="Brescovit A.D."/>
            <person name="Santos A.J."/>
        </authorList>
    </citation>
    <scope>NUCLEOTIDE SEQUENCE [LARGE SCALE GENOMIC DNA]</scope>
</reference>
<dbReference type="SUPFAM" id="SSF88697">
    <property type="entry name" value="PUA domain-like"/>
    <property type="match status" value="1"/>
</dbReference>
<dbReference type="InterPro" id="IPR052181">
    <property type="entry name" value="5hmC_binding"/>
</dbReference>
<dbReference type="PANTHER" id="PTHR14087:SF7">
    <property type="entry name" value="THYMOCYTE NUCLEAR PROTEIN 1"/>
    <property type="match status" value="1"/>
</dbReference>
<proteinExistence type="predicted"/>
<evidence type="ECO:0000256" key="1">
    <source>
        <dbReference type="SAM" id="MobiDB-lite"/>
    </source>
</evidence>
<dbReference type="OrthoDB" id="41445at2759"/>
<keyword evidence="4" id="KW-1185">Reference proteome</keyword>
<dbReference type="AlphaFoldDB" id="A0A0P1BMU2"/>
<dbReference type="Gene3D" id="3.10.590.10">
    <property type="entry name" value="ph1033 like domains"/>
    <property type="match status" value="1"/>
</dbReference>
<name>A0A0P1BMU2_9BASI</name>
<dbReference type="EMBL" id="CCYA01000254">
    <property type="protein sequence ID" value="CEH17037.1"/>
    <property type="molecule type" value="Genomic_DNA"/>
</dbReference>
<dbReference type="PANTHER" id="PTHR14087">
    <property type="entry name" value="THYMOCYTE NUCLEAR PROTEIN 1"/>
    <property type="match status" value="1"/>
</dbReference>